<evidence type="ECO:0000313" key="2">
    <source>
        <dbReference type="EMBL" id="SHN74290.1"/>
    </source>
</evidence>
<dbReference type="OrthoDB" id="2313602at2"/>
<evidence type="ECO:0000259" key="1">
    <source>
        <dbReference type="Pfam" id="PF01872"/>
    </source>
</evidence>
<dbReference type="PANTHER" id="PTHR38011">
    <property type="entry name" value="DIHYDROFOLATE REDUCTASE FAMILY PROTEIN (AFU_ORTHOLOGUE AFUA_8G06820)"/>
    <property type="match status" value="1"/>
</dbReference>
<dbReference type="GO" id="GO:0009231">
    <property type="term" value="P:riboflavin biosynthetic process"/>
    <property type="evidence" value="ECO:0007669"/>
    <property type="project" value="InterPro"/>
</dbReference>
<sequence length="217" mass="23184">MSLVRVQNFSISLDGFGTGDGQSLDAPFGHAGERLHEWMFATRWGHELLGRPGGTGGIDDAFARLFSVGIGAEIMGSGKFGPPGWHSDPDWHGPWGPNPPFHTPVFVLTHHSRPSLEMDGGTTFHFLDAPPAEALEAARAAAGGLDVRIGGGPSMLRDFLAAGLVDHLHVVVVPILLGRGVRLWDGLEDFDRNYTIETMVSPTGVTHLTFTRTGADG</sequence>
<dbReference type="EMBL" id="FRCS01000007">
    <property type="protein sequence ID" value="SHN74290.1"/>
    <property type="molecule type" value="Genomic_DNA"/>
</dbReference>
<keyword evidence="3" id="KW-1185">Reference proteome</keyword>
<reference evidence="2 3" key="1">
    <citation type="submission" date="2016-11" db="EMBL/GenBank/DDBJ databases">
        <authorList>
            <person name="Jaros S."/>
            <person name="Januszkiewicz K."/>
            <person name="Wedrychowicz H."/>
        </authorList>
    </citation>
    <scope>NUCLEOTIDE SEQUENCE [LARGE SCALE GENOMIC DNA]</scope>
    <source>
        <strain evidence="2 3">DSM 46144</strain>
    </source>
</reference>
<evidence type="ECO:0000313" key="3">
    <source>
        <dbReference type="Proteomes" id="UP000184440"/>
    </source>
</evidence>
<dbReference type="Gene3D" id="3.40.430.10">
    <property type="entry name" value="Dihydrofolate Reductase, subunit A"/>
    <property type="match status" value="1"/>
</dbReference>
<dbReference type="SUPFAM" id="SSF53597">
    <property type="entry name" value="Dihydrofolate reductase-like"/>
    <property type="match status" value="1"/>
</dbReference>
<name>A0A1M7TUA9_9ACTN</name>
<dbReference type="InterPro" id="IPR024072">
    <property type="entry name" value="DHFR-like_dom_sf"/>
</dbReference>
<organism evidence="2 3">
    <name type="scientific">Cryptosporangium aurantiacum</name>
    <dbReference type="NCBI Taxonomy" id="134849"/>
    <lineage>
        <taxon>Bacteria</taxon>
        <taxon>Bacillati</taxon>
        <taxon>Actinomycetota</taxon>
        <taxon>Actinomycetes</taxon>
        <taxon>Cryptosporangiales</taxon>
        <taxon>Cryptosporangiaceae</taxon>
        <taxon>Cryptosporangium</taxon>
    </lineage>
</organism>
<dbReference type="InterPro" id="IPR002734">
    <property type="entry name" value="RibDG_C"/>
</dbReference>
<dbReference type="Pfam" id="PF01872">
    <property type="entry name" value="RibD_C"/>
    <property type="match status" value="1"/>
</dbReference>
<dbReference type="RefSeq" id="WP_073259871.1">
    <property type="nucleotide sequence ID" value="NZ_FRCS01000007.1"/>
</dbReference>
<dbReference type="GO" id="GO:0008703">
    <property type="term" value="F:5-amino-6-(5-phosphoribosylamino)uracil reductase activity"/>
    <property type="evidence" value="ECO:0007669"/>
    <property type="project" value="InterPro"/>
</dbReference>
<proteinExistence type="predicted"/>
<feature type="domain" description="Bacterial bifunctional deaminase-reductase C-terminal" evidence="1">
    <location>
        <begin position="128"/>
        <end position="187"/>
    </location>
</feature>
<accession>A0A1M7TUA9</accession>
<gene>
    <name evidence="2" type="ORF">SAMN05443668_10752</name>
</gene>
<dbReference type="InterPro" id="IPR050765">
    <property type="entry name" value="Riboflavin_Biosynth_HTPR"/>
</dbReference>
<dbReference type="AlphaFoldDB" id="A0A1M7TUA9"/>
<dbReference type="Proteomes" id="UP000184440">
    <property type="component" value="Unassembled WGS sequence"/>
</dbReference>
<dbReference type="STRING" id="134849.SAMN05443668_10752"/>
<protein>
    <submittedName>
        <fullName evidence="2">Dihydrofolate reductase</fullName>
    </submittedName>
</protein>
<dbReference type="PANTHER" id="PTHR38011:SF12">
    <property type="entry name" value="BIFUNCTIONAL DEAMINASE-REDUCTASE DOMAIN PROTEIN"/>
    <property type="match status" value="1"/>
</dbReference>